<evidence type="ECO:0000256" key="5">
    <source>
        <dbReference type="ARBA" id="ARBA00022989"/>
    </source>
</evidence>
<dbReference type="Proteomes" id="UP000708208">
    <property type="component" value="Unassembled WGS sequence"/>
</dbReference>
<feature type="transmembrane region" description="Helical" evidence="9">
    <location>
        <begin position="438"/>
        <end position="456"/>
    </location>
</feature>
<protein>
    <recommendedName>
        <fullName evidence="10">Ionotropic glutamate receptor C-terminal domain-containing protein</fullName>
    </recommendedName>
</protein>
<dbReference type="GO" id="GO:0050906">
    <property type="term" value="P:detection of stimulus involved in sensory perception"/>
    <property type="evidence" value="ECO:0007669"/>
    <property type="project" value="UniProtKB-ARBA"/>
</dbReference>
<keyword evidence="7" id="KW-0675">Receptor</keyword>
<proteinExistence type="inferred from homology"/>
<evidence type="ECO:0000256" key="2">
    <source>
        <dbReference type="ARBA" id="ARBA00008685"/>
    </source>
</evidence>
<evidence type="ECO:0000313" key="11">
    <source>
        <dbReference type="EMBL" id="CAG7833063.1"/>
    </source>
</evidence>
<gene>
    <name evidence="11" type="ORF">AFUS01_LOCUS42712</name>
</gene>
<dbReference type="InterPro" id="IPR001320">
    <property type="entry name" value="Iontro_rcpt_C"/>
</dbReference>
<dbReference type="PANTHER" id="PTHR42643:SF30">
    <property type="entry name" value="IONOTROPIC RECEPTOR 40A-RELATED"/>
    <property type="match status" value="1"/>
</dbReference>
<evidence type="ECO:0000256" key="4">
    <source>
        <dbReference type="ARBA" id="ARBA00022692"/>
    </source>
</evidence>
<evidence type="ECO:0000313" key="12">
    <source>
        <dbReference type="Proteomes" id="UP000708208"/>
    </source>
</evidence>
<evidence type="ECO:0000259" key="10">
    <source>
        <dbReference type="Pfam" id="PF00060"/>
    </source>
</evidence>
<reference evidence="11" key="1">
    <citation type="submission" date="2021-06" db="EMBL/GenBank/DDBJ databases">
        <authorList>
            <person name="Hodson N. C."/>
            <person name="Mongue J. A."/>
            <person name="Jaron S. K."/>
        </authorList>
    </citation>
    <scope>NUCLEOTIDE SEQUENCE</scope>
</reference>
<keyword evidence="8" id="KW-0325">Glycoprotein</keyword>
<sequence length="514" mass="58150">MRGVSNSERTSLELKFIEYTSGKLNDIISKKDVKGTKILTGTHLQGSALFAPYMIRKNSKGKIIGGMHFVFMETISKCYNFSYELEATPGRGTGHQLTNGTWTHLMGDIVHGQKDFVTVTAPTASRYGIIDMTSYTFTVNVIFYSRFPRTHVQWESIVHPFKPSLWAGVVLAFISIVTLFYVTLRVHNGRINCSKQTKAHHLYLSLMIPAAMLLDQEGHKPKCVWKVDIIWMFFVMIVGACYKDQLVGFLTLPASEPIPRTFQDLHNHNDYHLFFFYMASTPSMYFKSTANPIHRALFSRFDMIRSGQKCVMKAAVTERSVCVGLDNQLAAAVASNLTIKTQFQPLILSQEKLIPFFACFGLPINSVYTEAFDQISLATTESGLGGKWYQDSLDFLKRGGKSWMTNDMKDTLLFQNVRHILLDRESNVKPLQVKHFKAIWGVGGVVIILSVVTFGFECLRFRNNPSNSQINKAKENNLLFFPVANQSKPSPRLSRCICKIIVLLCPKIPTYPKL</sequence>
<dbReference type="PANTHER" id="PTHR42643">
    <property type="entry name" value="IONOTROPIC RECEPTOR 20A-RELATED"/>
    <property type="match status" value="1"/>
</dbReference>
<feature type="transmembrane region" description="Helical" evidence="9">
    <location>
        <begin position="165"/>
        <end position="184"/>
    </location>
</feature>
<evidence type="ECO:0000256" key="3">
    <source>
        <dbReference type="ARBA" id="ARBA00022475"/>
    </source>
</evidence>
<dbReference type="Pfam" id="PF00060">
    <property type="entry name" value="Lig_chan"/>
    <property type="match status" value="1"/>
</dbReference>
<keyword evidence="6 9" id="KW-0472">Membrane</keyword>
<comment type="subcellular location">
    <subcellularLocation>
        <location evidence="1">Cell membrane</location>
        <topology evidence="1">Multi-pass membrane protein</topology>
    </subcellularLocation>
</comment>
<keyword evidence="12" id="KW-1185">Reference proteome</keyword>
<evidence type="ECO:0000256" key="8">
    <source>
        <dbReference type="ARBA" id="ARBA00023180"/>
    </source>
</evidence>
<dbReference type="OrthoDB" id="8182981at2759"/>
<feature type="domain" description="Ionotropic glutamate receptor C-terminal" evidence="10">
    <location>
        <begin position="164"/>
        <end position="347"/>
    </location>
</feature>
<comment type="similarity">
    <text evidence="2">Belongs to the glutamate-gated ion channel (TC 1.A.10.1) family.</text>
</comment>
<keyword evidence="3" id="KW-1003">Cell membrane</keyword>
<dbReference type="GO" id="GO:0005886">
    <property type="term" value="C:plasma membrane"/>
    <property type="evidence" value="ECO:0007669"/>
    <property type="project" value="UniProtKB-SubCell"/>
</dbReference>
<name>A0A8J2LJG7_9HEXA</name>
<dbReference type="EMBL" id="CAJVCH010568317">
    <property type="protein sequence ID" value="CAG7833063.1"/>
    <property type="molecule type" value="Genomic_DNA"/>
</dbReference>
<evidence type="ECO:0000256" key="9">
    <source>
        <dbReference type="SAM" id="Phobius"/>
    </source>
</evidence>
<evidence type="ECO:0000256" key="1">
    <source>
        <dbReference type="ARBA" id="ARBA00004651"/>
    </source>
</evidence>
<evidence type="ECO:0000256" key="7">
    <source>
        <dbReference type="ARBA" id="ARBA00023170"/>
    </source>
</evidence>
<evidence type="ECO:0000256" key="6">
    <source>
        <dbReference type="ARBA" id="ARBA00023136"/>
    </source>
</evidence>
<dbReference type="AlphaFoldDB" id="A0A8J2LJG7"/>
<keyword evidence="4 9" id="KW-0812">Transmembrane</keyword>
<comment type="caution">
    <text evidence="11">The sequence shown here is derived from an EMBL/GenBank/DDBJ whole genome shotgun (WGS) entry which is preliminary data.</text>
</comment>
<dbReference type="GO" id="GO:0015276">
    <property type="term" value="F:ligand-gated monoatomic ion channel activity"/>
    <property type="evidence" value="ECO:0007669"/>
    <property type="project" value="InterPro"/>
</dbReference>
<keyword evidence="5 9" id="KW-1133">Transmembrane helix</keyword>
<organism evidence="11 12">
    <name type="scientific">Allacma fusca</name>
    <dbReference type="NCBI Taxonomy" id="39272"/>
    <lineage>
        <taxon>Eukaryota</taxon>
        <taxon>Metazoa</taxon>
        <taxon>Ecdysozoa</taxon>
        <taxon>Arthropoda</taxon>
        <taxon>Hexapoda</taxon>
        <taxon>Collembola</taxon>
        <taxon>Symphypleona</taxon>
        <taxon>Sminthuridae</taxon>
        <taxon>Allacma</taxon>
    </lineage>
</organism>
<dbReference type="InterPro" id="IPR052192">
    <property type="entry name" value="Insect_Ionotropic_Sensory_Rcpt"/>
</dbReference>
<accession>A0A8J2LJG7</accession>